<evidence type="ECO:0000313" key="1">
    <source>
        <dbReference type="EMBL" id="SHH67120.1"/>
    </source>
</evidence>
<accession>A0A1M5UW34</accession>
<sequence length="339" mass="39822">MNQELLKLIDKMREIFNYNSAQDEINNERLKASKKNISFSPKKECRYCCSNHINKNGRAKNGIQRYICKDCKRTFSDVTGLPISYTKKPIDMWLKYMICIKSGATLREIAKILDINLSTSFQWRHKILSVIGTQIMKDKLAGDIEIGEIKLEESFKGSRGLIKSKRSKITILNCKDTSDKKYMKPITKESINKEILKKHIIPILSDEYNSLAPPRNFTYYFFFIENNLKISLAERNVDRFKNILKVNSVATNRLVNERGRAFKLFLKNFHNVASKYLSFYINWFVVFMIEDNLAFSLFKRFVLGEKQLRVEDFRGVKYTGNIHRDKRRDEEKVLRVVFG</sequence>
<reference evidence="1 2" key="1">
    <citation type="submission" date="2016-11" db="EMBL/GenBank/DDBJ databases">
        <authorList>
            <person name="Jaros S."/>
            <person name="Januszkiewicz K."/>
            <person name="Wedrychowicz H."/>
        </authorList>
    </citation>
    <scope>NUCLEOTIDE SEQUENCE [LARGE SCALE GENOMIC DNA]</scope>
    <source>
        <strain evidence="1 2">DSM 6191</strain>
    </source>
</reference>
<dbReference type="EMBL" id="FQXU01000003">
    <property type="protein sequence ID" value="SHH67120.1"/>
    <property type="molecule type" value="Genomic_DNA"/>
</dbReference>
<gene>
    <name evidence="1" type="ORF">SAMN02745941_00663</name>
</gene>
<organism evidence="1 2">
    <name type="scientific">Clostridium intestinale DSM 6191</name>
    <dbReference type="NCBI Taxonomy" id="1121320"/>
    <lineage>
        <taxon>Bacteria</taxon>
        <taxon>Bacillati</taxon>
        <taxon>Bacillota</taxon>
        <taxon>Clostridia</taxon>
        <taxon>Eubacteriales</taxon>
        <taxon>Clostridiaceae</taxon>
        <taxon>Clostridium</taxon>
    </lineage>
</organism>
<proteinExistence type="predicted"/>
<name>A0A1M5UW34_9CLOT</name>
<dbReference type="RefSeq" id="WP_073016662.1">
    <property type="nucleotide sequence ID" value="NZ_FQXU01000003.1"/>
</dbReference>
<dbReference type="Proteomes" id="UP000184241">
    <property type="component" value="Unassembled WGS sequence"/>
</dbReference>
<protein>
    <submittedName>
        <fullName evidence="1">Transposase</fullName>
    </submittedName>
</protein>
<evidence type="ECO:0000313" key="2">
    <source>
        <dbReference type="Proteomes" id="UP000184241"/>
    </source>
</evidence>
<dbReference type="AlphaFoldDB" id="A0A1M5UW34"/>